<evidence type="ECO:0000256" key="4">
    <source>
        <dbReference type="ARBA" id="ARBA00022525"/>
    </source>
</evidence>
<protein>
    <recommendedName>
        <fullName evidence="6">Hydrophobin</fullName>
    </recommendedName>
</protein>
<comment type="caution">
    <text evidence="7">The sequence shown here is derived from an EMBL/GenBank/DDBJ whole genome shotgun (WGS) entry which is preliminary data.</text>
</comment>
<evidence type="ECO:0000256" key="6">
    <source>
        <dbReference type="RuleBase" id="RU365009"/>
    </source>
</evidence>
<name>A0A4S4KPL4_9APHY</name>
<dbReference type="CDD" id="cd23507">
    <property type="entry name" value="hydrophobin_I"/>
    <property type="match status" value="1"/>
</dbReference>
<accession>A0A4S4KPL4</accession>
<proteinExistence type="inferred from homology"/>
<keyword evidence="6" id="KW-0732">Signal</keyword>
<keyword evidence="3 6" id="KW-0134">Cell wall</keyword>
<keyword evidence="5 6" id="KW-1015">Disulfide bond</keyword>
<dbReference type="EMBL" id="SGPJ01000058">
    <property type="protein sequence ID" value="THH00137.1"/>
    <property type="molecule type" value="Genomic_DNA"/>
</dbReference>
<evidence type="ECO:0000256" key="1">
    <source>
        <dbReference type="ARBA" id="ARBA00004191"/>
    </source>
</evidence>
<dbReference type="AlphaFoldDB" id="A0A4S4KPL4"/>
<evidence type="ECO:0000256" key="5">
    <source>
        <dbReference type="ARBA" id="ARBA00023157"/>
    </source>
</evidence>
<dbReference type="InterPro" id="IPR001338">
    <property type="entry name" value="Class_I_Hydrophobin"/>
</dbReference>
<organism evidence="7 8">
    <name type="scientific">Hermanssonia centrifuga</name>
    <dbReference type="NCBI Taxonomy" id="98765"/>
    <lineage>
        <taxon>Eukaryota</taxon>
        <taxon>Fungi</taxon>
        <taxon>Dikarya</taxon>
        <taxon>Basidiomycota</taxon>
        <taxon>Agaricomycotina</taxon>
        <taxon>Agaricomycetes</taxon>
        <taxon>Polyporales</taxon>
        <taxon>Meruliaceae</taxon>
        <taxon>Hermanssonia</taxon>
    </lineage>
</organism>
<evidence type="ECO:0000256" key="2">
    <source>
        <dbReference type="ARBA" id="ARBA00010446"/>
    </source>
</evidence>
<dbReference type="GO" id="GO:0005199">
    <property type="term" value="F:structural constituent of cell wall"/>
    <property type="evidence" value="ECO:0007669"/>
    <property type="project" value="InterPro"/>
</dbReference>
<gene>
    <name evidence="7" type="ORF">EW026_g2336</name>
</gene>
<comment type="similarity">
    <text evidence="2 6">Belongs to the fungal hydrophobin family.</text>
</comment>
<dbReference type="Proteomes" id="UP000309038">
    <property type="component" value="Unassembled WGS sequence"/>
</dbReference>
<keyword evidence="4 6" id="KW-0964">Secreted</keyword>
<evidence type="ECO:0000256" key="3">
    <source>
        <dbReference type="ARBA" id="ARBA00022512"/>
    </source>
</evidence>
<feature type="chain" id="PRO_5020849982" description="Hydrophobin" evidence="6">
    <location>
        <begin position="22"/>
        <end position="137"/>
    </location>
</feature>
<feature type="signal peptide" evidence="6">
    <location>
        <begin position="1"/>
        <end position="21"/>
    </location>
</feature>
<dbReference type="SMART" id="SM00075">
    <property type="entry name" value="HYDRO"/>
    <property type="match status" value="1"/>
</dbReference>
<evidence type="ECO:0000313" key="8">
    <source>
        <dbReference type="Proteomes" id="UP000309038"/>
    </source>
</evidence>
<keyword evidence="8" id="KW-1185">Reference proteome</keyword>
<reference evidence="7 8" key="1">
    <citation type="submission" date="2019-02" db="EMBL/GenBank/DDBJ databases">
        <title>Genome sequencing of the rare red list fungi Phlebia centrifuga.</title>
        <authorList>
            <person name="Buettner E."/>
            <person name="Kellner H."/>
        </authorList>
    </citation>
    <scope>NUCLEOTIDE SEQUENCE [LARGE SCALE GENOMIC DNA]</scope>
    <source>
        <strain evidence="7 8">DSM 108282</strain>
    </source>
</reference>
<evidence type="ECO:0000313" key="7">
    <source>
        <dbReference type="EMBL" id="THH00137.1"/>
    </source>
</evidence>
<dbReference type="GO" id="GO:0009277">
    <property type="term" value="C:fungal-type cell wall"/>
    <property type="evidence" value="ECO:0007669"/>
    <property type="project" value="InterPro"/>
</dbReference>
<comment type="subcellular location">
    <subcellularLocation>
        <location evidence="1 6">Secreted</location>
        <location evidence="1 6">Cell wall</location>
    </subcellularLocation>
</comment>
<dbReference type="Pfam" id="PF01185">
    <property type="entry name" value="Hydrophobin"/>
    <property type="match status" value="1"/>
</dbReference>
<sequence>MFSRLTAVSVLALSLLAVATPNPIEKRWGSPTTSSIVTTTITVTAPATTATEPAGSCNTGDLQCCQSVQTAGSAAGQALLGLLGIVVDDLNVLIGGTCSPISIIGIGSGSACDAHPVCCENNAVGGLISIGCVPISL</sequence>